<evidence type="ECO:0000313" key="7">
    <source>
        <dbReference type="EMBL" id="SEG10866.1"/>
    </source>
</evidence>
<dbReference type="GO" id="GO:0006352">
    <property type="term" value="P:DNA-templated transcription initiation"/>
    <property type="evidence" value="ECO:0007669"/>
    <property type="project" value="InterPro"/>
</dbReference>
<dbReference type="Proteomes" id="UP000236725">
    <property type="component" value="Unassembled WGS sequence"/>
</dbReference>
<dbReference type="RefSeq" id="WP_103983922.1">
    <property type="nucleotide sequence ID" value="NZ_FNVS01000015.1"/>
</dbReference>
<dbReference type="Pfam" id="PF04542">
    <property type="entry name" value="Sigma70_r2"/>
    <property type="match status" value="1"/>
</dbReference>
<reference evidence="7 8" key="1">
    <citation type="submission" date="2016-10" db="EMBL/GenBank/DDBJ databases">
        <authorList>
            <person name="Varghese N."/>
            <person name="Submissions S."/>
        </authorList>
    </citation>
    <scope>NUCLEOTIDE SEQUENCE [LARGE SCALE GENOMIC DNA]</scope>
    <source>
        <strain evidence="7 8">DSM 29073</strain>
    </source>
</reference>
<keyword evidence="8" id="KW-1185">Reference proteome</keyword>
<gene>
    <name evidence="7" type="ORF">SAMN05444001_11523</name>
</gene>
<evidence type="ECO:0000256" key="1">
    <source>
        <dbReference type="ARBA" id="ARBA00010641"/>
    </source>
</evidence>
<accession>A0A8G2BXW4</accession>
<evidence type="ECO:0000259" key="5">
    <source>
        <dbReference type="Pfam" id="PF04542"/>
    </source>
</evidence>
<comment type="similarity">
    <text evidence="1">Belongs to the sigma-70 factor family. ECF subfamily.</text>
</comment>
<sequence>MKDIQQYELVEGLRNGEETAYKELYRLHYKVLCAFAYSYVNNSFIAESLVSDVIFNLWEGRGTLTINQSLRAYLMKAVKNTCINYLAHCSRHNDLLQTLSGKLTSEQQTYYNQDGHPLCSLLEKELEEQIEKSISSLSELSREIFWMSRNDKMKYEEIARQKGLTVDIVKYHIRLVLSKLRKDLKDYLFTFLFIFFPF</sequence>
<evidence type="ECO:0000256" key="2">
    <source>
        <dbReference type="ARBA" id="ARBA00023015"/>
    </source>
</evidence>
<proteinExistence type="inferred from homology"/>
<dbReference type="AlphaFoldDB" id="A0A8G2BXW4"/>
<dbReference type="NCBIfam" id="TIGR02985">
    <property type="entry name" value="Sig70_bacteroi1"/>
    <property type="match status" value="1"/>
</dbReference>
<dbReference type="Gene3D" id="1.10.10.10">
    <property type="entry name" value="Winged helix-like DNA-binding domain superfamily/Winged helix DNA-binding domain"/>
    <property type="match status" value="1"/>
</dbReference>
<evidence type="ECO:0000259" key="6">
    <source>
        <dbReference type="Pfam" id="PF08281"/>
    </source>
</evidence>
<keyword evidence="3" id="KW-0731">Sigma factor</keyword>
<dbReference type="SUPFAM" id="SSF88946">
    <property type="entry name" value="Sigma2 domain of RNA polymerase sigma factors"/>
    <property type="match status" value="1"/>
</dbReference>
<dbReference type="GO" id="GO:0003677">
    <property type="term" value="F:DNA binding"/>
    <property type="evidence" value="ECO:0007669"/>
    <property type="project" value="InterPro"/>
</dbReference>
<dbReference type="PANTHER" id="PTHR43133:SF46">
    <property type="entry name" value="RNA POLYMERASE SIGMA-70 FACTOR ECF SUBFAMILY"/>
    <property type="match status" value="1"/>
</dbReference>
<keyword evidence="2" id="KW-0805">Transcription regulation</keyword>
<feature type="domain" description="RNA polymerase sigma-70 region 2" evidence="5">
    <location>
        <begin position="24"/>
        <end position="87"/>
    </location>
</feature>
<dbReference type="InterPro" id="IPR014327">
    <property type="entry name" value="RNA_pol_sigma70_bacteroid"/>
</dbReference>
<dbReference type="InterPro" id="IPR013249">
    <property type="entry name" value="RNA_pol_sigma70_r4_t2"/>
</dbReference>
<dbReference type="InterPro" id="IPR014284">
    <property type="entry name" value="RNA_pol_sigma-70_dom"/>
</dbReference>
<comment type="caution">
    <text evidence="7">The sequence shown here is derived from an EMBL/GenBank/DDBJ whole genome shotgun (WGS) entry which is preliminary data.</text>
</comment>
<dbReference type="Gene3D" id="1.10.1740.10">
    <property type="match status" value="1"/>
</dbReference>
<dbReference type="InterPro" id="IPR013324">
    <property type="entry name" value="RNA_pol_sigma_r3/r4-like"/>
</dbReference>
<protein>
    <submittedName>
        <fullName evidence="7">RNA polymerase sigma-70 factor, ECF subfamily</fullName>
    </submittedName>
</protein>
<dbReference type="InterPro" id="IPR039425">
    <property type="entry name" value="RNA_pol_sigma-70-like"/>
</dbReference>
<dbReference type="InterPro" id="IPR007627">
    <property type="entry name" value="RNA_pol_sigma70_r2"/>
</dbReference>
<evidence type="ECO:0000256" key="3">
    <source>
        <dbReference type="ARBA" id="ARBA00023082"/>
    </source>
</evidence>
<dbReference type="GO" id="GO:0016987">
    <property type="term" value="F:sigma factor activity"/>
    <property type="evidence" value="ECO:0007669"/>
    <property type="project" value="UniProtKB-KW"/>
</dbReference>
<dbReference type="InterPro" id="IPR036388">
    <property type="entry name" value="WH-like_DNA-bd_sf"/>
</dbReference>
<dbReference type="InterPro" id="IPR013325">
    <property type="entry name" value="RNA_pol_sigma_r2"/>
</dbReference>
<dbReference type="PANTHER" id="PTHR43133">
    <property type="entry name" value="RNA POLYMERASE ECF-TYPE SIGMA FACTO"/>
    <property type="match status" value="1"/>
</dbReference>
<feature type="domain" description="RNA polymerase sigma factor 70 region 4 type 2" evidence="6">
    <location>
        <begin position="128"/>
        <end position="180"/>
    </location>
</feature>
<organism evidence="7 8">
    <name type="scientific">Parabacteroides chinchillae</name>
    <dbReference type="NCBI Taxonomy" id="871327"/>
    <lineage>
        <taxon>Bacteria</taxon>
        <taxon>Pseudomonadati</taxon>
        <taxon>Bacteroidota</taxon>
        <taxon>Bacteroidia</taxon>
        <taxon>Bacteroidales</taxon>
        <taxon>Tannerellaceae</taxon>
        <taxon>Parabacteroides</taxon>
    </lineage>
</organism>
<dbReference type="Pfam" id="PF08281">
    <property type="entry name" value="Sigma70_r4_2"/>
    <property type="match status" value="1"/>
</dbReference>
<dbReference type="NCBIfam" id="TIGR02937">
    <property type="entry name" value="sigma70-ECF"/>
    <property type="match status" value="1"/>
</dbReference>
<dbReference type="EMBL" id="FNVS01000015">
    <property type="protein sequence ID" value="SEG10866.1"/>
    <property type="molecule type" value="Genomic_DNA"/>
</dbReference>
<evidence type="ECO:0000313" key="8">
    <source>
        <dbReference type="Proteomes" id="UP000236725"/>
    </source>
</evidence>
<dbReference type="SUPFAM" id="SSF88659">
    <property type="entry name" value="Sigma3 and sigma4 domains of RNA polymerase sigma factors"/>
    <property type="match status" value="1"/>
</dbReference>
<evidence type="ECO:0000256" key="4">
    <source>
        <dbReference type="ARBA" id="ARBA00023163"/>
    </source>
</evidence>
<keyword evidence="4" id="KW-0804">Transcription</keyword>
<name>A0A8G2BXW4_9BACT</name>